<feature type="region of interest" description="Disordered" evidence="1">
    <location>
        <begin position="1"/>
        <end position="30"/>
    </location>
</feature>
<keyword evidence="2" id="KW-1133">Transmembrane helix</keyword>
<reference evidence="3 4" key="1">
    <citation type="submission" date="2021-03" db="EMBL/GenBank/DDBJ databases">
        <title>The complete genome sequence of Acetobacter sacchari TBRC 11175.</title>
        <authorList>
            <person name="Charoenyingcharoen P."/>
            <person name="Yukphan P."/>
        </authorList>
    </citation>
    <scope>NUCLEOTIDE SEQUENCE [LARGE SCALE GENOMIC DNA]</scope>
    <source>
        <strain evidence="3 4">TBRC 11175</strain>
    </source>
</reference>
<evidence type="ECO:0000256" key="2">
    <source>
        <dbReference type="SAM" id="Phobius"/>
    </source>
</evidence>
<sequence>MSDLAHSHPASVKSERRSGDDRRSHAWKRLGVTKRRPEQVGRLLAALLIVAALVIAPLFAGPASATSCDAMTSANHGMATCMSAPCHKAATTMHMSGPSAHPHTGDHPYHPGMCCTQSAAVPLAAAPLRLVLTFAQRPVVYALHPTPGTPGLTGAPDLPPPRITV</sequence>
<keyword evidence="4" id="KW-1185">Reference proteome</keyword>
<keyword evidence="2" id="KW-0812">Transmembrane</keyword>
<name>A0ABS3LQM6_9PROT</name>
<comment type="caution">
    <text evidence="3">The sequence shown here is derived from an EMBL/GenBank/DDBJ whole genome shotgun (WGS) entry which is preliminary data.</text>
</comment>
<dbReference type="RefSeq" id="WP_207878263.1">
    <property type="nucleotide sequence ID" value="NZ_JAFVMF010000001.1"/>
</dbReference>
<organism evidence="3 4">
    <name type="scientific">Acetobacter sacchari</name>
    <dbReference type="NCBI Taxonomy" id="2661687"/>
    <lineage>
        <taxon>Bacteria</taxon>
        <taxon>Pseudomonadati</taxon>
        <taxon>Pseudomonadota</taxon>
        <taxon>Alphaproteobacteria</taxon>
        <taxon>Acetobacterales</taxon>
        <taxon>Acetobacteraceae</taxon>
        <taxon>Acetobacter</taxon>
    </lineage>
</organism>
<feature type="compositionally biased region" description="Basic and acidic residues" evidence="1">
    <location>
        <begin position="13"/>
        <end position="24"/>
    </location>
</feature>
<gene>
    <name evidence="3" type="ORF">J2D73_00135</name>
</gene>
<evidence type="ECO:0000313" key="3">
    <source>
        <dbReference type="EMBL" id="MBO1358205.1"/>
    </source>
</evidence>
<dbReference type="Proteomes" id="UP000664771">
    <property type="component" value="Unassembled WGS sequence"/>
</dbReference>
<protein>
    <submittedName>
        <fullName evidence="3">Uncharacterized protein</fullName>
    </submittedName>
</protein>
<keyword evidence="2" id="KW-0472">Membrane</keyword>
<accession>A0ABS3LQM6</accession>
<feature type="transmembrane region" description="Helical" evidence="2">
    <location>
        <begin position="43"/>
        <end position="63"/>
    </location>
</feature>
<proteinExistence type="predicted"/>
<evidence type="ECO:0000256" key="1">
    <source>
        <dbReference type="SAM" id="MobiDB-lite"/>
    </source>
</evidence>
<evidence type="ECO:0000313" key="4">
    <source>
        <dbReference type="Proteomes" id="UP000664771"/>
    </source>
</evidence>
<dbReference type="EMBL" id="JAFVMF010000001">
    <property type="protein sequence ID" value="MBO1358205.1"/>
    <property type="molecule type" value="Genomic_DNA"/>
</dbReference>